<keyword evidence="2" id="KW-1185">Reference proteome</keyword>
<reference evidence="2" key="1">
    <citation type="submission" date="2018-05" db="EMBL/GenBank/DDBJ databases">
        <authorList>
            <person name="Li X."/>
        </authorList>
    </citation>
    <scope>NUCLEOTIDE SEQUENCE [LARGE SCALE GENOMIC DNA]</scope>
    <source>
        <strain evidence="2">HKS-05</strain>
    </source>
</reference>
<dbReference type="RefSeq" id="WP_111458635.1">
    <property type="nucleotide sequence ID" value="NZ_QFYP01000001.1"/>
</dbReference>
<evidence type="ECO:0000313" key="1">
    <source>
        <dbReference type="EMBL" id="RAK61343.1"/>
    </source>
</evidence>
<dbReference type="Proteomes" id="UP000249842">
    <property type="component" value="Unassembled WGS sequence"/>
</dbReference>
<comment type="caution">
    <text evidence="1">The sequence shown here is derived from an EMBL/GenBank/DDBJ whole genome shotgun (WGS) entry which is preliminary data.</text>
</comment>
<name>A0A328B2C3_9CAUL</name>
<dbReference type="InterPro" id="IPR052918">
    <property type="entry name" value="Motility_Chemotaxis_Reg"/>
</dbReference>
<organism evidence="1 2">
    <name type="scientific">Phenylobacterium hankyongense</name>
    <dbReference type="NCBI Taxonomy" id="1813876"/>
    <lineage>
        <taxon>Bacteria</taxon>
        <taxon>Pseudomonadati</taxon>
        <taxon>Pseudomonadota</taxon>
        <taxon>Alphaproteobacteria</taxon>
        <taxon>Caulobacterales</taxon>
        <taxon>Caulobacteraceae</taxon>
        <taxon>Phenylobacterium</taxon>
    </lineage>
</organism>
<sequence length="952" mass="95773">MTISFDPTLLLSYYQAKAGIPSATASGTGAPTAKVAPTAPWSSPATPAQVSAAVKSAMSGTKLVDENAAKLDLPGASADYKKLFALYQSLDTLSGVANQMTAKGLTNSSKTQISSVFTKGLSEIEAYMKSAQFDKLRLTQGATASTVKTTLGVPTNTTVTYATTPLTSSTSDPVPAFEGDVQFNISVKRVNQTYDVPIDLTAMGSQPRTIGNVINFINQQLQDAGVETRFASQRIPGQARTVTAGTKTVTLPPGPDQWAMQVKVGTSEAVSFSAPATAGALYVAQKAGDPDPDHNPATNDGVIQQQLLKFQTDTTAVATPPQPEGGANWVDGRVSAQTLGPEIKTVHAQTVGPDGAVYMLADVTATTSGQAIQGTQDVALLKYDSAGKLLYTRTLGAAASATGLGLAVSADGKVAVAGSVSGALAGSTDGALNSGTTGAYAGAPDSFVTLYDASGQELWTQRRGARQDDEASQVAFGADGSVYVAGRSKSAMPGGGDAQGNWDAYVEGFKADASGKVQTLFTQGFGSAGADKPAGLVVDGNALVTASVEDGHAVLRRFDLSSGTPSLASTRDVGDLQGGDIAGLALDGGQVVLAGTTANASLSGGSVTRAYSGGTDAFAMRVSSTLTPAAGDKIAYYGGSGDDRATSLAVANGQVWIGGSAGTDLPGQDPVGAKDGFIANLDVNTGAIGWSRRFTGKDGQAAVSAIAVDPKGASVLDRLGLPNGALAPDTTQQITAVSSLRAGDQFTIGVGAAVGTVTIDQADTLDTLAQKIQRASGFQAKVTITTVSGVKQLNIQPAVASAVLQIGSGKTDKDALKLLGIPDGVVRTTTTVGGVTAPADGKGQIYGLQMASDLNLSSDEQVRHALAEIATAQGVIRNAYKDLVTAATPKSQLAAQAAAAAASKSGAVPAYLTTQIANYQAALDRLTGGSGGSTTSGAATGGSIASTLLGGG</sequence>
<protein>
    <submittedName>
        <fullName evidence="1">Uncharacterized protein</fullName>
    </submittedName>
</protein>
<dbReference type="OrthoDB" id="7196243at2"/>
<gene>
    <name evidence="1" type="ORF">DJ021_16805</name>
</gene>
<dbReference type="SUPFAM" id="SSF75011">
    <property type="entry name" value="3-carboxy-cis,cis-mucoante lactonizing enzyme"/>
    <property type="match status" value="1"/>
</dbReference>
<dbReference type="PANTHER" id="PTHR35580">
    <property type="entry name" value="CELL SURFACE GLYCOPROTEIN (S-LAYER PROTEIN)-LIKE PROTEIN"/>
    <property type="match status" value="1"/>
</dbReference>
<proteinExistence type="predicted"/>
<accession>A0A328B2C3</accession>
<dbReference type="AlphaFoldDB" id="A0A328B2C3"/>
<evidence type="ECO:0000313" key="2">
    <source>
        <dbReference type="Proteomes" id="UP000249842"/>
    </source>
</evidence>
<dbReference type="EMBL" id="QFYP01000001">
    <property type="protein sequence ID" value="RAK61343.1"/>
    <property type="molecule type" value="Genomic_DNA"/>
</dbReference>
<dbReference type="PANTHER" id="PTHR35580:SF1">
    <property type="entry name" value="PHYTASE-LIKE DOMAIN-CONTAINING PROTEIN"/>
    <property type="match status" value="1"/>
</dbReference>